<proteinExistence type="predicted"/>
<feature type="chain" id="PRO_5009241187" evidence="5">
    <location>
        <begin position="25"/>
        <end position="459"/>
    </location>
</feature>
<dbReference type="InterPro" id="IPR013766">
    <property type="entry name" value="Thioredoxin_domain"/>
</dbReference>
<gene>
    <name evidence="7" type="ORF">SAMN05444167_0841</name>
</gene>
<keyword evidence="4" id="KW-0676">Redox-active center</keyword>
<protein>
    <submittedName>
        <fullName evidence="7">Glutathione peroxidase, house-cleaning role in reducing lipid peroxides</fullName>
    </submittedName>
</protein>
<name>A0A1G7GXW0_9BACT</name>
<dbReference type="Proteomes" id="UP000182427">
    <property type="component" value="Chromosome I"/>
</dbReference>
<evidence type="ECO:0000259" key="6">
    <source>
        <dbReference type="PROSITE" id="PS51352"/>
    </source>
</evidence>
<evidence type="ECO:0000256" key="5">
    <source>
        <dbReference type="SAM" id="SignalP"/>
    </source>
</evidence>
<sequence>MKTMLKYTGVAIALAGLGTTAALAQNPTKSIDGRWDAALVRPNGETVPFRLDISGSGNNVKGTFYNGFQPFDSTTGGSFANNELTLNIDHYLTAIHAKLNGDQLAGDVSTQNRASTAAYQFKATRHVDENVNVSNVPQIGGAYILPLETPSSKGEKAFHFIVEQRGAEVAATILRVDGDTGAYTGTYHDGKWRLSHFDGSRPGVIEVTPQADGTLAVEQNPGSKPSVQKAVAEKTASAKAYGEEPPVDSRYTPKLVAYREDVARAKGLPQPENYSTHTTVRDQNEKFAFNFPDVNGKLISEDDPRFKGKVVVAVVTGTWCPNCHDEAQYLVQLDKKYRDKGLAIVALDFEEPEQQSGLEREKAFVKQYGVDYTYLIAGAPAEMWEKVPQAVNLNTWPATLFIGRDGHVKSVHSGFASPASGKFNDELKAEFTATIEKLLAEKPAQQTASVGIQVIHEGE</sequence>
<organism evidence="7 8">
    <name type="scientific">Terriglobus roseus</name>
    <dbReference type="NCBI Taxonomy" id="392734"/>
    <lineage>
        <taxon>Bacteria</taxon>
        <taxon>Pseudomonadati</taxon>
        <taxon>Acidobacteriota</taxon>
        <taxon>Terriglobia</taxon>
        <taxon>Terriglobales</taxon>
        <taxon>Acidobacteriaceae</taxon>
        <taxon>Terriglobus</taxon>
    </lineage>
</organism>
<dbReference type="SUPFAM" id="SSF52833">
    <property type="entry name" value="Thioredoxin-like"/>
    <property type="match status" value="1"/>
</dbReference>
<evidence type="ECO:0000256" key="3">
    <source>
        <dbReference type="ARBA" id="ARBA00023157"/>
    </source>
</evidence>
<accession>A0A1G7GXW0</accession>
<dbReference type="InterPro" id="IPR000866">
    <property type="entry name" value="AhpC/TSA"/>
</dbReference>
<evidence type="ECO:0000313" key="8">
    <source>
        <dbReference type="Proteomes" id="UP000182427"/>
    </source>
</evidence>
<keyword evidence="5" id="KW-0732">Signal</keyword>
<keyword evidence="8" id="KW-1185">Reference proteome</keyword>
<dbReference type="GO" id="GO:0030313">
    <property type="term" value="C:cell envelope"/>
    <property type="evidence" value="ECO:0007669"/>
    <property type="project" value="UniProtKB-SubCell"/>
</dbReference>
<dbReference type="PROSITE" id="PS51352">
    <property type="entry name" value="THIOREDOXIN_2"/>
    <property type="match status" value="1"/>
</dbReference>
<dbReference type="Pfam" id="PF00578">
    <property type="entry name" value="AhpC-TSA"/>
    <property type="match status" value="1"/>
</dbReference>
<dbReference type="GO" id="GO:0004601">
    <property type="term" value="F:peroxidase activity"/>
    <property type="evidence" value="ECO:0007669"/>
    <property type="project" value="UniProtKB-KW"/>
</dbReference>
<keyword evidence="3" id="KW-1015">Disulfide bond</keyword>
<dbReference type="EMBL" id="LT629690">
    <property type="protein sequence ID" value="SDE92903.1"/>
    <property type="molecule type" value="Genomic_DNA"/>
</dbReference>
<evidence type="ECO:0000313" key="7">
    <source>
        <dbReference type="EMBL" id="SDE92903.1"/>
    </source>
</evidence>
<evidence type="ECO:0000256" key="2">
    <source>
        <dbReference type="ARBA" id="ARBA00022748"/>
    </source>
</evidence>
<dbReference type="PANTHER" id="PTHR42852">
    <property type="entry name" value="THIOL:DISULFIDE INTERCHANGE PROTEIN DSBE"/>
    <property type="match status" value="1"/>
</dbReference>
<feature type="domain" description="Thioredoxin" evidence="6">
    <location>
        <begin position="278"/>
        <end position="440"/>
    </location>
</feature>
<dbReference type="PANTHER" id="PTHR42852:SF6">
    <property type="entry name" value="THIOL:DISULFIDE INTERCHANGE PROTEIN DSBE"/>
    <property type="match status" value="1"/>
</dbReference>
<reference evidence="7 8" key="1">
    <citation type="submission" date="2016-10" db="EMBL/GenBank/DDBJ databases">
        <authorList>
            <person name="de Groot N.N."/>
        </authorList>
    </citation>
    <scope>NUCLEOTIDE SEQUENCE [LARGE SCALE GENOMIC DNA]</scope>
    <source>
        <strain evidence="7 8">GAS232</strain>
    </source>
</reference>
<evidence type="ECO:0000256" key="1">
    <source>
        <dbReference type="ARBA" id="ARBA00004196"/>
    </source>
</evidence>
<dbReference type="AlphaFoldDB" id="A0A1G7GXW0"/>
<keyword evidence="7" id="KW-0560">Oxidoreductase</keyword>
<feature type="signal peptide" evidence="5">
    <location>
        <begin position="1"/>
        <end position="24"/>
    </location>
</feature>
<keyword evidence="7" id="KW-0575">Peroxidase</keyword>
<keyword evidence="2" id="KW-0201">Cytochrome c-type biogenesis</keyword>
<evidence type="ECO:0000256" key="4">
    <source>
        <dbReference type="ARBA" id="ARBA00023284"/>
    </source>
</evidence>
<dbReference type="Gene3D" id="3.40.30.10">
    <property type="entry name" value="Glutaredoxin"/>
    <property type="match status" value="1"/>
</dbReference>
<dbReference type="InterPro" id="IPR050553">
    <property type="entry name" value="Thioredoxin_ResA/DsbE_sf"/>
</dbReference>
<dbReference type="GO" id="GO:0017004">
    <property type="term" value="P:cytochrome complex assembly"/>
    <property type="evidence" value="ECO:0007669"/>
    <property type="project" value="UniProtKB-KW"/>
</dbReference>
<comment type="subcellular location">
    <subcellularLocation>
        <location evidence="1">Cell envelope</location>
    </subcellularLocation>
</comment>
<dbReference type="CDD" id="cd02966">
    <property type="entry name" value="TlpA_like_family"/>
    <property type="match status" value="1"/>
</dbReference>
<dbReference type="InterPro" id="IPR036249">
    <property type="entry name" value="Thioredoxin-like_sf"/>
</dbReference>